<feature type="non-terminal residue" evidence="1">
    <location>
        <position position="106"/>
    </location>
</feature>
<protein>
    <submittedName>
        <fullName evidence="1">29256_t:CDS:1</fullName>
    </submittedName>
</protein>
<evidence type="ECO:0000313" key="2">
    <source>
        <dbReference type="Proteomes" id="UP000789920"/>
    </source>
</evidence>
<reference evidence="1" key="1">
    <citation type="submission" date="2021-06" db="EMBL/GenBank/DDBJ databases">
        <authorList>
            <person name="Kallberg Y."/>
            <person name="Tangrot J."/>
            <person name="Rosling A."/>
        </authorList>
    </citation>
    <scope>NUCLEOTIDE SEQUENCE</scope>
    <source>
        <strain evidence="1">MA461A</strain>
    </source>
</reference>
<sequence>IAIECGNRLANKCSVLDKDNKRIQHDLKQSNNDKEKLSKHTYQLINKLKQKPEVENDIYTRLAIYQYELRIENLINRIKHIRENSKKDLSIYNYTEKMTRVFLQTR</sequence>
<organism evidence="1 2">
    <name type="scientific">Racocetra persica</name>
    <dbReference type="NCBI Taxonomy" id="160502"/>
    <lineage>
        <taxon>Eukaryota</taxon>
        <taxon>Fungi</taxon>
        <taxon>Fungi incertae sedis</taxon>
        <taxon>Mucoromycota</taxon>
        <taxon>Glomeromycotina</taxon>
        <taxon>Glomeromycetes</taxon>
        <taxon>Diversisporales</taxon>
        <taxon>Gigasporaceae</taxon>
        <taxon>Racocetra</taxon>
    </lineage>
</organism>
<evidence type="ECO:0000313" key="1">
    <source>
        <dbReference type="EMBL" id="CAG8841827.1"/>
    </source>
</evidence>
<dbReference type="EMBL" id="CAJVQC010131853">
    <property type="protein sequence ID" value="CAG8841827.1"/>
    <property type="molecule type" value="Genomic_DNA"/>
</dbReference>
<feature type="non-terminal residue" evidence="1">
    <location>
        <position position="1"/>
    </location>
</feature>
<accession>A0ACA9SLG8</accession>
<comment type="caution">
    <text evidence="1">The sequence shown here is derived from an EMBL/GenBank/DDBJ whole genome shotgun (WGS) entry which is preliminary data.</text>
</comment>
<proteinExistence type="predicted"/>
<name>A0ACA9SLG8_9GLOM</name>
<keyword evidence="2" id="KW-1185">Reference proteome</keyword>
<gene>
    <name evidence="1" type="ORF">RPERSI_LOCUS32042</name>
</gene>
<dbReference type="Proteomes" id="UP000789920">
    <property type="component" value="Unassembled WGS sequence"/>
</dbReference>